<evidence type="ECO:0000313" key="3">
    <source>
        <dbReference type="RefSeq" id="XP_009800469.1"/>
    </source>
</evidence>
<gene>
    <name evidence="3" type="primary">LOC104246357</name>
</gene>
<dbReference type="eggNOG" id="KOG1075">
    <property type="taxonomic scope" value="Eukaryota"/>
</dbReference>
<protein>
    <submittedName>
        <fullName evidence="3">Uncharacterized protein LOC104246357</fullName>
    </submittedName>
</protein>
<reference evidence="3" key="2">
    <citation type="submission" date="2025-08" db="UniProtKB">
        <authorList>
            <consortium name="RefSeq"/>
        </authorList>
    </citation>
    <scope>IDENTIFICATION</scope>
    <source>
        <tissue evidence="3">Leaf</tissue>
    </source>
</reference>
<feature type="domain" description="Reverse transcriptase zinc-binding" evidence="1">
    <location>
        <begin position="6"/>
        <end position="76"/>
    </location>
</feature>
<proteinExistence type="predicted"/>
<dbReference type="AlphaFoldDB" id="A0A1U7YMK4"/>
<dbReference type="Proteomes" id="UP000189701">
    <property type="component" value="Unplaced"/>
</dbReference>
<sequence length="189" mass="22658">MVGQLPRVEWKVFMFGDDTRAKAKFTMWLYFQDRMMTSDRLARWGMHVDTKCVLCQSCDESRNHMFVECEFARSIWKRLLKWMQRQTFWATSWDQHWKWAIENAKEKSSSAAVFKMIYAEAIHTIWNERNLRVFEKQSSSFWPVNDRKIILKALKIPALQQSKRRKRQCPAEVQNIEEHCPYLGGDVTV</sequence>
<evidence type="ECO:0000313" key="2">
    <source>
        <dbReference type="Proteomes" id="UP000189701"/>
    </source>
</evidence>
<dbReference type="InterPro" id="IPR026960">
    <property type="entry name" value="RVT-Znf"/>
</dbReference>
<dbReference type="PANTHER" id="PTHR33116:SF66">
    <property type="entry name" value="REVERSE TRANSCRIPTASE ZINC-BINDING DOMAIN-CONTAINING PROTEIN"/>
    <property type="match status" value="1"/>
</dbReference>
<accession>A0A1U7YMK4</accession>
<dbReference type="OrthoDB" id="1740305at2759"/>
<dbReference type="Pfam" id="PF13966">
    <property type="entry name" value="zf-RVT"/>
    <property type="match status" value="1"/>
</dbReference>
<reference evidence="2" key="1">
    <citation type="journal article" date="2013" name="Genome Biol.">
        <title>Reference genomes and transcriptomes of Nicotiana sylvestris and Nicotiana tomentosiformis.</title>
        <authorList>
            <person name="Sierro N."/>
            <person name="Battey J.N."/>
            <person name="Ouadi S."/>
            <person name="Bovet L."/>
            <person name="Goepfert S."/>
            <person name="Bakaher N."/>
            <person name="Peitsch M.C."/>
            <person name="Ivanov N.V."/>
        </authorList>
    </citation>
    <scope>NUCLEOTIDE SEQUENCE [LARGE SCALE GENOMIC DNA]</scope>
</reference>
<name>A0A1U7YMK4_NICSY</name>
<evidence type="ECO:0000259" key="1">
    <source>
        <dbReference type="Pfam" id="PF13966"/>
    </source>
</evidence>
<organism evidence="2 3">
    <name type="scientific">Nicotiana sylvestris</name>
    <name type="common">Wood tobacco</name>
    <name type="synonym">South American tobacco</name>
    <dbReference type="NCBI Taxonomy" id="4096"/>
    <lineage>
        <taxon>Eukaryota</taxon>
        <taxon>Viridiplantae</taxon>
        <taxon>Streptophyta</taxon>
        <taxon>Embryophyta</taxon>
        <taxon>Tracheophyta</taxon>
        <taxon>Spermatophyta</taxon>
        <taxon>Magnoliopsida</taxon>
        <taxon>eudicotyledons</taxon>
        <taxon>Gunneridae</taxon>
        <taxon>Pentapetalae</taxon>
        <taxon>asterids</taxon>
        <taxon>lamiids</taxon>
        <taxon>Solanales</taxon>
        <taxon>Solanaceae</taxon>
        <taxon>Nicotianoideae</taxon>
        <taxon>Nicotianeae</taxon>
        <taxon>Nicotiana</taxon>
    </lineage>
</organism>
<dbReference type="PANTHER" id="PTHR33116">
    <property type="entry name" value="REVERSE TRANSCRIPTASE ZINC-BINDING DOMAIN-CONTAINING PROTEIN-RELATED-RELATED"/>
    <property type="match status" value="1"/>
</dbReference>
<dbReference type="RefSeq" id="XP_009800469.1">
    <property type="nucleotide sequence ID" value="XM_009802167.1"/>
</dbReference>
<keyword evidence="2" id="KW-1185">Reference proteome</keyword>